<dbReference type="PANTHER" id="PTHR42788">
    <property type="entry name" value="TAURINE IMPORT ATP-BINDING PROTEIN-RELATED"/>
    <property type="match status" value="1"/>
</dbReference>
<keyword evidence="4" id="KW-0547">Nucleotide-binding</keyword>
<accession>A0A246WRI0</accession>
<reference evidence="7 8" key="1">
    <citation type="submission" date="2017-06" db="EMBL/GenBank/DDBJ databases">
        <title>Herbaspirillum phytohormonus sp. nov., isolated from the root nodule of Robinia pseudoacacia in lead-zinc mine.</title>
        <authorList>
            <person name="Fan M."/>
            <person name="Lin Y."/>
        </authorList>
    </citation>
    <scope>NUCLEOTIDE SEQUENCE [LARGE SCALE GENOMIC DNA]</scope>
    <source>
        <strain evidence="7 8">HZ10</strain>
    </source>
</reference>
<dbReference type="RefSeq" id="WP_088751434.1">
    <property type="nucleotide sequence ID" value="NZ_NJGU01000006.1"/>
</dbReference>
<dbReference type="InterPro" id="IPR050166">
    <property type="entry name" value="ABC_transporter_ATP-bind"/>
</dbReference>
<feature type="domain" description="ABC transporter" evidence="6">
    <location>
        <begin position="23"/>
        <end position="253"/>
    </location>
</feature>
<dbReference type="Gene3D" id="3.40.50.300">
    <property type="entry name" value="P-loop containing nucleotide triphosphate hydrolases"/>
    <property type="match status" value="1"/>
</dbReference>
<evidence type="ECO:0000313" key="8">
    <source>
        <dbReference type="Proteomes" id="UP000197596"/>
    </source>
</evidence>
<keyword evidence="3" id="KW-1003">Cell membrane</keyword>
<evidence type="ECO:0000259" key="6">
    <source>
        <dbReference type="PROSITE" id="PS50893"/>
    </source>
</evidence>
<dbReference type="Proteomes" id="UP000197596">
    <property type="component" value="Unassembled WGS sequence"/>
</dbReference>
<evidence type="ECO:0000256" key="3">
    <source>
        <dbReference type="ARBA" id="ARBA00022475"/>
    </source>
</evidence>
<keyword evidence="5 7" id="KW-0067">ATP-binding</keyword>
<dbReference type="InterPro" id="IPR003439">
    <property type="entry name" value="ABC_transporter-like_ATP-bd"/>
</dbReference>
<dbReference type="GO" id="GO:0005524">
    <property type="term" value="F:ATP binding"/>
    <property type="evidence" value="ECO:0007669"/>
    <property type="project" value="UniProtKB-KW"/>
</dbReference>
<proteinExistence type="inferred from homology"/>
<dbReference type="PROSITE" id="PS50893">
    <property type="entry name" value="ABC_TRANSPORTER_2"/>
    <property type="match status" value="1"/>
</dbReference>
<dbReference type="SUPFAM" id="SSF52540">
    <property type="entry name" value="P-loop containing nucleoside triphosphate hydrolases"/>
    <property type="match status" value="1"/>
</dbReference>
<dbReference type="PANTHER" id="PTHR42788:SF13">
    <property type="entry name" value="ALIPHATIC SULFONATES IMPORT ATP-BINDING PROTEIN SSUB"/>
    <property type="match status" value="1"/>
</dbReference>
<name>A0A246WRI0_9BURK</name>
<dbReference type="GO" id="GO:0016887">
    <property type="term" value="F:ATP hydrolysis activity"/>
    <property type="evidence" value="ECO:0007669"/>
    <property type="project" value="InterPro"/>
</dbReference>
<sequence>MTTTNLKVVEEGDAQRAERKDAICVRNVLKRYPGKKAFNALEDVSLSIREREFVSILGPSGCGKSTLLRIVAGLVPRTEGEVLVNGKPVDGPSPEIGVVFQTSNMLPWLTVEKNMLLGARLRKLPMQQAEGRVRELTRMLGLSGFEHSHPHQLSGGMRQRASIGQILALDPSILLMDEPFGALDALTRDLLNVELLRIWQERMQTVMLITHSIQEAVFLSDRVLVMSPRPGRILHDIRIDLPRPRLPENIKGNPRYGQYIAEISKIMGVY</sequence>
<evidence type="ECO:0000256" key="4">
    <source>
        <dbReference type="ARBA" id="ARBA00022741"/>
    </source>
</evidence>
<dbReference type="AlphaFoldDB" id="A0A246WRI0"/>
<dbReference type="PROSITE" id="PS00211">
    <property type="entry name" value="ABC_TRANSPORTER_1"/>
    <property type="match status" value="1"/>
</dbReference>
<protein>
    <submittedName>
        <fullName evidence="7">ABC transporter ATP-binding protein</fullName>
    </submittedName>
</protein>
<keyword evidence="2" id="KW-0813">Transport</keyword>
<evidence type="ECO:0000313" key="7">
    <source>
        <dbReference type="EMBL" id="OWY29013.1"/>
    </source>
</evidence>
<dbReference type="InterPro" id="IPR017871">
    <property type="entry name" value="ABC_transporter-like_CS"/>
</dbReference>
<dbReference type="SMART" id="SM00382">
    <property type="entry name" value="AAA"/>
    <property type="match status" value="1"/>
</dbReference>
<dbReference type="EMBL" id="NJGU01000006">
    <property type="protein sequence ID" value="OWY29013.1"/>
    <property type="molecule type" value="Genomic_DNA"/>
</dbReference>
<keyword evidence="3" id="KW-0472">Membrane</keyword>
<dbReference type="CDD" id="cd03293">
    <property type="entry name" value="ABC_NrtD_SsuB_transporters"/>
    <property type="match status" value="1"/>
</dbReference>
<comment type="similarity">
    <text evidence="1">Belongs to the ABC transporter superfamily.</text>
</comment>
<dbReference type="InterPro" id="IPR003593">
    <property type="entry name" value="AAA+_ATPase"/>
</dbReference>
<evidence type="ECO:0000256" key="1">
    <source>
        <dbReference type="ARBA" id="ARBA00005417"/>
    </source>
</evidence>
<evidence type="ECO:0000256" key="5">
    <source>
        <dbReference type="ARBA" id="ARBA00022840"/>
    </source>
</evidence>
<evidence type="ECO:0000256" key="2">
    <source>
        <dbReference type="ARBA" id="ARBA00022448"/>
    </source>
</evidence>
<organism evidence="7 8">
    <name type="scientific">Herbaspirillum robiniae</name>
    <dbReference type="NCBI Taxonomy" id="2014887"/>
    <lineage>
        <taxon>Bacteria</taxon>
        <taxon>Pseudomonadati</taxon>
        <taxon>Pseudomonadota</taxon>
        <taxon>Betaproteobacteria</taxon>
        <taxon>Burkholderiales</taxon>
        <taxon>Oxalobacteraceae</taxon>
        <taxon>Herbaspirillum</taxon>
    </lineage>
</organism>
<gene>
    <name evidence="7" type="ORF">CEJ42_11840</name>
</gene>
<comment type="caution">
    <text evidence="7">The sequence shown here is derived from an EMBL/GenBank/DDBJ whole genome shotgun (WGS) entry which is preliminary data.</text>
</comment>
<dbReference type="InterPro" id="IPR027417">
    <property type="entry name" value="P-loop_NTPase"/>
</dbReference>
<dbReference type="Pfam" id="PF00005">
    <property type="entry name" value="ABC_tran"/>
    <property type="match status" value="1"/>
</dbReference>